<organism evidence="2 3">
    <name type="scientific">Cellulomonas fengjieae</name>
    <dbReference type="NCBI Taxonomy" id="2819978"/>
    <lineage>
        <taxon>Bacteria</taxon>
        <taxon>Bacillati</taxon>
        <taxon>Actinomycetota</taxon>
        <taxon>Actinomycetes</taxon>
        <taxon>Micrococcales</taxon>
        <taxon>Cellulomonadaceae</taxon>
        <taxon>Cellulomonas</taxon>
    </lineage>
</organism>
<dbReference type="PANTHER" id="PTHR38011">
    <property type="entry name" value="DIHYDROFOLATE REDUCTASE FAMILY PROTEIN (AFU_ORTHOLOGUE AFUA_8G06820)"/>
    <property type="match status" value="1"/>
</dbReference>
<gene>
    <name evidence="2" type="ORF">J4035_15115</name>
</gene>
<dbReference type="Proteomes" id="UP000678317">
    <property type="component" value="Unassembled WGS sequence"/>
</dbReference>
<evidence type="ECO:0000313" key="3">
    <source>
        <dbReference type="Proteomes" id="UP000678317"/>
    </source>
</evidence>
<dbReference type="InterPro" id="IPR024072">
    <property type="entry name" value="DHFR-like_dom_sf"/>
</dbReference>
<dbReference type="EMBL" id="JAGFBM010000009">
    <property type="protein sequence ID" value="MBO3085971.1"/>
    <property type="molecule type" value="Genomic_DNA"/>
</dbReference>
<evidence type="ECO:0000313" key="2">
    <source>
        <dbReference type="EMBL" id="MBO3085971.1"/>
    </source>
</evidence>
<accession>A0ABS3SLY1</accession>
<evidence type="ECO:0000259" key="1">
    <source>
        <dbReference type="Pfam" id="PF01872"/>
    </source>
</evidence>
<dbReference type="Pfam" id="PF01872">
    <property type="entry name" value="RibD_C"/>
    <property type="match status" value="1"/>
</dbReference>
<dbReference type="SUPFAM" id="SSF53597">
    <property type="entry name" value="Dihydrofolate reductase-like"/>
    <property type="match status" value="1"/>
</dbReference>
<sequence>MTVILDLTISLDGFVTGPAAGPDNGLGDGGLPLHEWAIGDRTAEDVRVLAELTAATGAVVMGRHTFDVVDGPHGWDDDVHYGADQGDRPPPCFVVTHHPPATVRLTDRMTIVTTGLRDALDQAAAAAGDEDVFIMGGGELGASALREDVVDRLHVHVAPLLLGAGTPLFDRVPRRSLRLDEAATVVTRNAAHLFYDLVHD</sequence>
<dbReference type="PANTHER" id="PTHR38011:SF12">
    <property type="entry name" value="BIFUNCTIONAL DEAMINASE-REDUCTASE DOMAIN PROTEIN"/>
    <property type="match status" value="1"/>
</dbReference>
<proteinExistence type="predicted"/>
<protein>
    <submittedName>
        <fullName evidence="2">Dihydrofolate reductase family protein</fullName>
    </submittedName>
</protein>
<dbReference type="InterPro" id="IPR050765">
    <property type="entry name" value="Riboflavin_Biosynth_HTPR"/>
</dbReference>
<dbReference type="RefSeq" id="WP_208290156.1">
    <property type="nucleotide sequence ID" value="NZ_CP074404.1"/>
</dbReference>
<name>A0ABS3SLY1_9CELL</name>
<keyword evidence="3" id="KW-1185">Reference proteome</keyword>
<dbReference type="Gene3D" id="3.40.430.10">
    <property type="entry name" value="Dihydrofolate Reductase, subunit A"/>
    <property type="match status" value="1"/>
</dbReference>
<feature type="domain" description="Bacterial bifunctional deaminase-reductase C-terminal" evidence="1">
    <location>
        <begin position="2"/>
        <end position="184"/>
    </location>
</feature>
<dbReference type="InterPro" id="IPR002734">
    <property type="entry name" value="RibDG_C"/>
</dbReference>
<comment type="caution">
    <text evidence="2">The sequence shown here is derived from an EMBL/GenBank/DDBJ whole genome shotgun (WGS) entry which is preliminary data.</text>
</comment>
<reference evidence="2 3" key="1">
    <citation type="submission" date="2021-03" db="EMBL/GenBank/DDBJ databases">
        <title>novel species in genus Cellulomonas.</title>
        <authorList>
            <person name="Zhang G."/>
        </authorList>
    </citation>
    <scope>NUCLEOTIDE SEQUENCE [LARGE SCALE GENOMIC DNA]</scope>
    <source>
        <strain evidence="3">zg-ZUI188</strain>
    </source>
</reference>